<accession>A0A919MW73</accession>
<dbReference type="Pfam" id="PF00652">
    <property type="entry name" value="Ricin_B_lectin"/>
    <property type="match status" value="1"/>
</dbReference>
<feature type="chain" id="PRO_5037862044" description="Ricin B lectin domain-containing protein" evidence="1">
    <location>
        <begin position="31"/>
        <end position="187"/>
    </location>
</feature>
<evidence type="ECO:0000313" key="3">
    <source>
        <dbReference type="EMBL" id="GIE97164.1"/>
    </source>
</evidence>
<dbReference type="SUPFAM" id="SSF50370">
    <property type="entry name" value="Ricin B-like lectins"/>
    <property type="match status" value="1"/>
</dbReference>
<dbReference type="InterPro" id="IPR035992">
    <property type="entry name" value="Ricin_B-like_lectins"/>
</dbReference>
<organism evidence="3 4">
    <name type="scientific">Paractinoplanes rishiriensis</name>
    <dbReference type="NCBI Taxonomy" id="1050105"/>
    <lineage>
        <taxon>Bacteria</taxon>
        <taxon>Bacillati</taxon>
        <taxon>Actinomycetota</taxon>
        <taxon>Actinomycetes</taxon>
        <taxon>Micromonosporales</taxon>
        <taxon>Micromonosporaceae</taxon>
        <taxon>Paractinoplanes</taxon>
    </lineage>
</organism>
<proteinExistence type="predicted"/>
<reference evidence="3" key="1">
    <citation type="submission" date="2021-01" db="EMBL/GenBank/DDBJ databases">
        <title>Whole genome shotgun sequence of Actinoplanes rishiriensis NBRC 108556.</title>
        <authorList>
            <person name="Komaki H."/>
            <person name="Tamura T."/>
        </authorList>
    </citation>
    <scope>NUCLEOTIDE SEQUENCE</scope>
    <source>
        <strain evidence="3">NBRC 108556</strain>
    </source>
</reference>
<dbReference type="EMBL" id="BOMV01000055">
    <property type="protein sequence ID" value="GIE97164.1"/>
    <property type="molecule type" value="Genomic_DNA"/>
</dbReference>
<comment type="caution">
    <text evidence="3">The sequence shown here is derived from an EMBL/GenBank/DDBJ whole genome shotgun (WGS) entry which is preliminary data.</text>
</comment>
<dbReference type="CDD" id="cd00161">
    <property type="entry name" value="beta-trefoil_Ricin-like"/>
    <property type="match status" value="1"/>
</dbReference>
<protein>
    <recommendedName>
        <fullName evidence="2">Ricin B lectin domain-containing protein</fullName>
    </recommendedName>
</protein>
<dbReference type="SMART" id="SM00458">
    <property type="entry name" value="RICIN"/>
    <property type="match status" value="1"/>
</dbReference>
<evidence type="ECO:0000259" key="2">
    <source>
        <dbReference type="SMART" id="SM00458"/>
    </source>
</evidence>
<keyword evidence="1" id="KW-0732">Signal</keyword>
<dbReference type="AlphaFoldDB" id="A0A919MW73"/>
<keyword evidence="4" id="KW-1185">Reference proteome</keyword>
<dbReference type="InterPro" id="IPR000772">
    <property type="entry name" value="Ricin_B_lectin"/>
</dbReference>
<sequence>MLRKRLRRFATLTIATCGVLALLPQAPALAASAPVLAASQGPYNIIGESSNRCIDVPHGTTENVQVIIYGCKAGAVNQYWHFNDSYPGYYYIKNDLTGKCLNVQGASQQTNAAIIQYPCSAVDNERWYPRLVAVSGSTDYYHLVSLDSALCITAAGNGTANSVKLVQSGCDPSNYSQLWTWKRPAGV</sequence>
<feature type="domain" description="Ricin B lectin" evidence="2">
    <location>
        <begin position="40"/>
        <end position="182"/>
    </location>
</feature>
<feature type="signal peptide" evidence="1">
    <location>
        <begin position="1"/>
        <end position="30"/>
    </location>
</feature>
<dbReference type="Proteomes" id="UP000636960">
    <property type="component" value="Unassembled WGS sequence"/>
</dbReference>
<dbReference type="PROSITE" id="PS50231">
    <property type="entry name" value="RICIN_B_LECTIN"/>
    <property type="match status" value="1"/>
</dbReference>
<gene>
    <name evidence="3" type="ORF">Ari01nite_46290</name>
</gene>
<name>A0A919MW73_9ACTN</name>
<dbReference type="Gene3D" id="2.80.10.50">
    <property type="match status" value="1"/>
</dbReference>
<evidence type="ECO:0000313" key="4">
    <source>
        <dbReference type="Proteomes" id="UP000636960"/>
    </source>
</evidence>
<evidence type="ECO:0000256" key="1">
    <source>
        <dbReference type="SAM" id="SignalP"/>
    </source>
</evidence>